<dbReference type="Proteomes" id="UP001201262">
    <property type="component" value="Unassembled WGS sequence"/>
</dbReference>
<accession>A0AAD4KJT4</accession>
<organism evidence="12 13">
    <name type="scientific">Talaromyces proteolyticus</name>
    <dbReference type="NCBI Taxonomy" id="1131652"/>
    <lineage>
        <taxon>Eukaryota</taxon>
        <taxon>Fungi</taxon>
        <taxon>Dikarya</taxon>
        <taxon>Ascomycota</taxon>
        <taxon>Pezizomycotina</taxon>
        <taxon>Eurotiomycetes</taxon>
        <taxon>Eurotiomycetidae</taxon>
        <taxon>Eurotiales</taxon>
        <taxon>Trichocomaceae</taxon>
        <taxon>Talaromyces</taxon>
        <taxon>Talaromyces sect. Bacilispori</taxon>
    </lineage>
</organism>
<dbReference type="InterPro" id="IPR036028">
    <property type="entry name" value="SH3-like_dom_sf"/>
</dbReference>
<dbReference type="GO" id="GO:0008270">
    <property type="term" value="F:zinc ion binding"/>
    <property type="evidence" value="ECO:0007669"/>
    <property type="project" value="UniProtKB-KW"/>
</dbReference>
<keyword evidence="6" id="KW-0832">Ubl conjugation</keyword>
<dbReference type="SUPFAM" id="SSF50044">
    <property type="entry name" value="SH3-domain"/>
    <property type="match status" value="1"/>
</dbReference>
<dbReference type="InterPro" id="IPR018957">
    <property type="entry name" value="Znf_C3HC4_RING-type"/>
</dbReference>
<comment type="similarity">
    <text evidence="1">Belongs to the SH3RF family.</text>
</comment>
<feature type="region of interest" description="Disordered" evidence="9">
    <location>
        <begin position="284"/>
        <end position="515"/>
    </location>
</feature>
<evidence type="ECO:0000256" key="7">
    <source>
        <dbReference type="PROSITE-ProRule" id="PRU00175"/>
    </source>
</evidence>
<dbReference type="InterPro" id="IPR000433">
    <property type="entry name" value="Znf_ZZ"/>
</dbReference>
<dbReference type="SMART" id="SM00326">
    <property type="entry name" value="SH3"/>
    <property type="match status" value="1"/>
</dbReference>
<dbReference type="SUPFAM" id="SSF57850">
    <property type="entry name" value="RING/U-box"/>
    <property type="match status" value="2"/>
</dbReference>
<feature type="domain" description="RING-type" evidence="11">
    <location>
        <begin position="24"/>
        <end position="75"/>
    </location>
</feature>
<feature type="compositionally biased region" description="Basic residues" evidence="9">
    <location>
        <begin position="830"/>
        <end position="839"/>
    </location>
</feature>
<feature type="domain" description="SH3" evidence="10">
    <location>
        <begin position="874"/>
        <end position="935"/>
    </location>
</feature>
<feature type="compositionally biased region" description="Polar residues" evidence="9">
    <location>
        <begin position="800"/>
        <end position="813"/>
    </location>
</feature>
<dbReference type="InterPro" id="IPR013083">
    <property type="entry name" value="Znf_RING/FYVE/PHD"/>
</dbReference>
<feature type="region of interest" description="Disordered" evidence="9">
    <location>
        <begin position="570"/>
        <end position="604"/>
    </location>
</feature>
<dbReference type="EMBL" id="JAJTJA010000014">
    <property type="protein sequence ID" value="KAH8690121.1"/>
    <property type="molecule type" value="Genomic_DNA"/>
</dbReference>
<feature type="region of interest" description="Disordered" evidence="9">
    <location>
        <begin position="797"/>
        <end position="868"/>
    </location>
</feature>
<keyword evidence="4 7" id="KW-0863">Zinc-finger</keyword>
<feature type="compositionally biased region" description="Basic and acidic residues" evidence="9">
    <location>
        <begin position="173"/>
        <end position="195"/>
    </location>
</feature>
<keyword evidence="3" id="KW-0479">Metal-binding</keyword>
<dbReference type="RefSeq" id="XP_046066404.1">
    <property type="nucleotide sequence ID" value="XM_046217455.1"/>
</dbReference>
<keyword evidence="2 8" id="KW-0728">SH3 domain</keyword>
<evidence type="ECO:0000256" key="3">
    <source>
        <dbReference type="ARBA" id="ARBA00022723"/>
    </source>
</evidence>
<sequence>MATTGAQPGASTPGLGELEKELVCSICTELLYQPLTLLDCLHTFCGSCLKEWFSWQAVRPRTSSSAPRFTCPSCRAGVRATRPNATVTSLLDMVLKVNPGHARSAQDKEEIAKKYKPGDSVLVSPPNASESDEEDRRLIENVRELSLSEVSASHRRRASSSQAGDTFHRRQARSADNRDRSDDERRGRHDNDPTTRRQAQHHVARTAASTGTTIGSATDPARRIEHQSSLRSLLSASDVGDTTQEEIVRLIMEEGLLDGIDLRGLDQAQEEELSDGLVQIFLSRHPERSHPQRRSSDQTERPAPSSQHRRSRSHTTQSSRSPSAVPTESGRRPPVSRPHLLEATETPLRHQRRASDETRRRRTSPTPVAAASTSETALRPATRSSSDMTNQRSSAPRSQPRTRESSATSISRRATEPEGRASELWLTGTRESPQSQTGRQILGSLETNSPTVSTPTDRTPSASNAALPGVSTNDTPSPSTSLPNLPASVRRPATSRPAPPRQHPVRVPSTHYTEPSLSCERCGISDIQYKLHKRCHKCKNGNFHVCLHCYRVGSGCPYYNTVSSTREEVYKDQHHPANRSPEEQPHVLNSQKYRKPKESSLRGTSDWKQITNENPASRLEDGMFCDICQSATNNCFWQCSECNEGEWGYCRRCVNQGRCCSHPLLPVRRILSTEAATSPTEATPTGLISVPPSLSSPESTAYQVLSFSTECDICKYPIAPSSTRFHCLKCNEGNYDVCTNCYLKLVASGKISKENGHNGWRRCLNSHRMIVVGYEDHEKGQRRRVVRDIVGGYTLKEETPQVSSRTDSSNSVASPDLGNGDWSWKEGNTKRKKASRARTSHAGTSSPTTDSGSPTTTQSSGRRVTGSVFPPDGGYGLVLRAEWPYFAEENCTDELSFPKGAEISEAENINDEWYWGYYAGHTGLFPGNYCTPVREVTQ</sequence>
<dbReference type="Gene3D" id="2.30.30.40">
    <property type="entry name" value="SH3 Domains"/>
    <property type="match status" value="1"/>
</dbReference>
<evidence type="ECO:0000313" key="12">
    <source>
        <dbReference type="EMBL" id="KAH8690121.1"/>
    </source>
</evidence>
<feature type="compositionally biased region" description="Low complexity" evidence="9">
    <location>
        <begin position="314"/>
        <end position="324"/>
    </location>
</feature>
<evidence type="ECO:0000259" key="11">
    <source>
        <dbReference type="PROSITE" id="PS50089"/>
    </source>
</evidence>
<keyword evidence="5" id="KW-0862">Zinc</keyword>
<dbReference type="SMART" id="SM00291">
    <property type="entry name" value="ZnF_ZZ"/>
    <property type="match status" value="1"/>
</dbReference>
<dbReference type="Pfam" id="PF00097">
    <property type="entry name" value="zf-C3HC4"/>
    <property type="match status" value="1"/>
</dbReference>
<feature type="compositionally biased region" description="Basic and acidic residues" evidence="9">
    <location>
        <begin position="104"/>
        <end position="117"/>
    </location>
</feature>
<dbReference type="GO" id="GO:0005634">
    <property type="term" value="C:nucleus"/>
    <property type="evidence" value="ECO:0007669"/>
    <property type="project" value="TreeGrafter"/>
</dbReference>
<reference evidence="12" key="1">
    <citation type="submission" date="2021-12" db="EMBL/GenBank/DDBJ databases">
        <title>Convergent genome expansion in fungi linked to evolution of root-endophyte symbiosis.</title>
        <authorList>
            <consortium name="DOE Joint Genome Institute"/>
            <person name="Ke Y.-H."/>
            <person name="Bonito G."/>
            <person name="Liao H.-L."/>
            <person name="Looney B."/>
            <person name="Rojas-Flechas A."/>
            <person name="Nash J."/>
            <person name="Hameed K."/>
            <person name="Schadt C."/>
            <person name="Martin F."/>
            <person name="Crous P.W."/>
            <person name="Miettinen O."/>
            <person name="Magnuson J.K."/>
            <person name="Labbe J."/>
            <person name="Jacobson D."/>
            <person name="Doktycz M.J."/>
            <person name="Veneault-Fourrey C."/>
            <person name="Kuo A."/>
            <person name="Mondo S."/>
            <person name="Calhoun S."/>
            <person name="Riley R."/>
            <person name="Ohm R."/>
            <person name="LaButti K."/>
            <person name="Andreopoulos B."/>
            <person name="Pangilinan J."/>
            <person name="Nolan M."/>
            <person name="Tritt A."/>
            <person name="Clum A."/>
            <person name="Lipzen A."/>
            <person name="Daum C."/>
            <person name="Barry K."/>
            <person name="Grigoriev I.V."/>
            <person name="Vilgalys R."/>
        </authorList>
    </citation>
    <scope>NUCLEOTIDE SEQUENCE</scope>
    <source>
        <strain evidence="12">PMI_201</strain>
    </source>
</reference>
<evidence type="ECO:0000256" key="4">
    <source>
        <dbReference type="ARBA" id="ARBA00022771"/>
    </source>
</evidence>
<dbReference type="GeneID" id="70247742"/>
<feature type="region of interest" description="Disordered" evidence="9">
    <location>
        <begin position="148"/>
        <end position="222"/>
    </location>
</feature>
<dbReference type="InterPro" id="IPR052256">
    <property type="entry name" value="E3_ubiquitin-ligase_CHFR"/>
</dbReference>
<name>A0AAD4KJT4_9EURO</name>
<feature type="compositionally biased region" description="Polar residues" evidence="9">
    <location>
        <begin position="371"/>
        <end position="412"/>
    </location>
</feature>
<feature type="compositionally biased region" description="Low complexity" evidence="9">
    <location>
        <begin position="471"/>
        <end position="496"/>
    </location>
</feature>
<dbReference type="GO" id="GO:0016567">
    <property type="term" value="P:protein ubiquitination"/>
    <property type="evidence" value="ECO:0007669"/>
    <property type="project" value="TreeGrafter"/>
</dbReference>
<comment type="caution">
    <text evidence="12">The sequence shown here is derived from an EMBL/GenBank/DDBJ whole genome shotgun (WGS) entry which is preliminary data.</text>
</comment>
<evidence type="ECO:0000313" key="13">
    <source>
        <dbReference type="Proteomes" id="UP001201262"/>
    </source>
</evidence>
<feature type="compositionally biased region" description="Basic and acidic residues" evidence="9">
    <location>
        <begin position="284"/>
        <end position="300"/>
    </location>
</feature>
<dbReference type="AlphaFoldDB" id="A0AAD4KJT4"/>
<keyword evidence="13" id="KW-1185">Reference proteome</keyword>
<dbReference type="SMART" id="SM00184">
    <property type="entry name" value="RING"/>
    <property type="match status" value="1"/>
</dbReference>
<evidence type="ECO:0000256" key="6">
    <source>
        <dbReference type="ARBA" id="ARBA00022843"/>
    </source>
</evidence>
<dbReference type="InterPro" id="IPR017907">
    <property type="entry name" value="Znf_RING_CS"/>
</dbReference>
<dbReference type="PROSITE" id="PS50002">
    <property type="entry name" value="SH3"/>
    <property type="match status" value="1"/>
</dbReference>
<feature type="compositionally biased region" description="Low complexity" evidence="9">
    <location>
        <begin position="843"/>
        <end position="861"/>
    </location>
</feature>
<evidence type="ECO:0000256" key="1">
    <source>
        <dbReference type="ARBA" id="ARBA00008649"/>
    </source>
</evidence>
<dbReference type="InterPro" id="IPR001452">
    <property type="entry name" value="SH3_domain"/>
</dbReference>
<evidence type="ECO:0000256" key="5">
    <source>
        <dbReference type="ARBA" id="ARBA00022833"/>
    </source>
</evidence>
<evidence type="ECO:0000256" key="9">
    <source>
        <dbReference type="SAM" id="MobiDB-lite"/>
    </source>
</evidence>
<dbReference type="PROSITE" id="PS50089">
    <property type="entry name" value="ZF_RING_2"/>
    <property type="match status" value="1"/>
</dbReference>
<dbReference type="GO" id="GO:0006511">
    <property type="term" value="P:ubiquitin-dependent protein catabolic process"/>
    <property type="evidence" value="ECO:0007669"/>
    <property type="project" value="TreeGrafter"/>
</dbReference>
<dbReference type="Gene3D" id="3.30.40.10">
    <property type="entry name" value="Zinc/RING finger domain, C3HC4 (zinc finger)"/>
    <property type="match status" value="1"/>
</dbReference>
<dbReference type="PANTHER" id="PTHR16079">
    <property type="entry name" value="UBIQUITIN LIGASE PROTEIN CHFR"/>
    <property type="match status" value="1"/>
</dbReference>
<feature type="compositionally biased region" description="Basic and acidic residues" evidence="9">
    <location>
        <begin position="570"/>
        <end position="585"/>
    </location>
</feature>
<dbReference type="InterPro" id="IPR001841">
    <property type="entry name" value="Znf_RING"/>
</dbReference>
<evidence type="ECO:0000256" key="8">
    <source>
        <dbReference type="PROSITE-ProRule" id="PRU00192"/>
    </source>
</evidence>
<gene>
    <name evidence="12" type="ORF">BGW36DRAFT_390254</name>
</gene>
<evidence type="ECO:0000259" key="10">
    <source>
        <dbReference type="PROSITE" id="PS50002"/>
    </source>
</evidence>
<evidence type="ECO:0000256" key="2">
    <source>
        <dbReference type="ARBA" id="ARBA00022443"/>
    </source>
</evidence>
<dbReference type="PANTHER" id="PTHR16079:SF4">
    <property type="entry name" value="E3 UBIQUITIN-PROTEIN LIGASE CHFR"/>
    <property type="match status" value="1"/>
</dbReference>
<proteinExistence type="inferred from homology"/>
<dbReference type="PROSITE" id="PS00518">
    <property type="entry name" value="ZF_RING_1"/>
    <property type="match status" value="1"/>
</dbReference>
<feature type="region of interest" description="Disordered" evidence="9">
    <location>
        <begin position="100"/>
        <end position="136"/>
    </location>
</feature>
<feature type="compositionally biased region" description="Polar residues" evidence="9">
    <location>
        <begin position="429"/>
        <end position="464"/>
    </location>
</feature>
<feature type="compositionally biased region" description="Low complexity" evidence="9">
    <location>
        <begin position="205"/>
        <end position="218"/>
    </location>
</feature>
<protein>
    <submittedName>
        <fullName evidence="12">SH3 domain protein</fullName>
    </submittedName>
</protein>
<dbReference type="GO" id="GO:0004842">
    <property type="term" value="F:ubiquitin-protein transferase activity"/>
    <property type="evidence" value="ECO:0007669"/>
    <property type="project" value="TreeGrafter"/>
</dbReference>